<evidence type="ECO:0000256" key="9">
    <source>
        <dbReference type="RuleBase" id="RU369079"/>
    </source>
</evidence>
<reference evidence="11" key="1">
    <citation type="submission" date="2020-02" db="EMBL/GenBank/DDBJ databases">
        <authorList>
            <person name="Chen W.-M."/>
        </authorList>
    </citation>
    <scope>NUCLEOTIDE SEQUENCE</scope>
    <source>
        <strain evidence="11">NBD-18</strain>
    </source>
</reference>
<feature type="domain" description="Tripartite ATP-independent periplasmic transporters DctQ component" evidence="10">
    <location>
        <begin position="32"/>
        <end position="160"/>
    </location>
</feature>
<feature type="transmembrane region" description="Helical" evidence="9">
    <location>
        <begin position="53"/>
        <end position="70"/>
    </location>
</feature>
<comment type="similarity">
    <text evidence="8 9">Belongs to the TRAP transporter small permease family.</text>
</comment>
<name>A0A6B2QU01_9BURK</name>
<keyword evidence="4 9" id="KW-0997">Cell inner membrane</keyword>
<dbReference type="AlphaFoldDB" id="A0A6B2QU01"/>
<dbReference type="PANTHER" id="PTHR35011:SF4">
    <property type="entry name" value="SLL1102 PROTEIN"/>
    <property type="match status" value="1"/>
</dbReference>
<evidence type="ECO:0000259" key="10">
    <source>
        <dbReference type="Pfam" id="PF04290"/>
    </source>
</evidence>
<dbReference type="GO" id="GO:0005886">
    <property type="term" value="C:plasma membrane"/>
    <property type="evidence" value="ECO:0007669"/>
    <property type="project" value="UniProtKB-SubCell"/>
</dbReference>
<dbReference type="GO" id="GO:0022857">
    <property type="term" value="F:transmembrane transporter activity"/>
    <property type="evidence" value="ECO:0007669"/>
    <property type="project" value="UniProtKB-UniRule"/>
</dbReference>
<keyword evidence="3" id="KW-1003">Cell membrane</keyword>
<organism evidence="11">
    <name type="scientific">Sheuella amnicola</name>
    <dbReference type="NCBI Taxonomy" id="2707330"/>
    <lineage>
        <taxon>Bacteria</taxon>
        <taxon>Pseudomonadati</taxon>
        <taxon>Pseudomonadota</taxon>
        <taxon>Betaproteobacteria</taxon>
        <taxon>Burkholderiales</taxon>
        <taxon>Alcaligenaceae</taxon>
        <taxon>Sheuella</taxon>
    </lineage>
</organism>
<dbReference type="InterPro" id="IPR007387">
    <property type="entry name" value="TRAP_DctQ"/>
</dbReference>
<keyword evidence="6 9" id="KW-1133">Transmembrane helix</keyword>
<sequence>MKLLLAFARLVDGVTDVFATIAKWAVLLCSLISAGNAVMRYAFDYSSNAWLEIQWYLFAGCVMLGAAQVLRVNEHVRVDVIYGTLKSRSRAYIDLFGLVLFLMPAMLLFLYLSWPLFVGMYISQEGSPNTGGLIRWPAMMLLPLGFTLMSLQGVSEIIKRVGWLTHQYEMDLHYERPLQ</sequence>
<dbReference type="RefSeq" id="WP_163651507.1">
    <property type="nucleotide sequence ID" value="NZ_JAAGRN010000002.1"/>
</dbReference>
<evidence type="ECO:0000256" key="7">
    <source>
        <dbReference type="ARBA" id="ARBA00023136"/>
    </source>
</evidence>
<dbReference type="InterPro" id="IPR055348">
    <property type="entry name" value="DctQ"/>
</dbReference>
<evidence type="ECO:0000256" key="3">
    <source>
        <dbReference type="ARBA" id="ARBA00022475"/>
    </source>
</evidence>
<evidence type="ECO:0000313" key="11">
    <source>
        <dbReference type="EMBL" id="NDY82186.1"/>
    </source>
</evidence>
<keyword evidence="5 9" id="KW-0812">Transmembrane</keyword>
<keyword evidence="2 9" id="KW-0813">Transport</keyword>
<evidence type="ECO:0000256" key="2">
    <source>
        <dbReference type="ARBA" id="ARBA00022448"/>
    </source>
</evidence>
<evidence type="ECO:0000256" key="6">
    <source>
        <dbReference type="ARBA" id="ARBA00022989"/>
    </source>
</evidence>
<evidence type="ECO:0000256" key="5">
    <source>
        <dbReference type="ARBA" id="ARBA00022692"/>
    </source>
</evidence>
<dbReference type="PANTHER" id="PTHR35011">
    <property type="entry name" value="2,3-DIKETO-L-GULONATE TRAP TRANSPORTER SMALL PERMEASE PROTEIN YIAM"/>
    <property type="match status" value="1"/>
</dbReference>
<comment type="caution">
    <text evidence="11">The sequence shown here is derived from an EMBL/GenBank/DDBJ whole genome shotgun (WGS) entry which is preliminary data.</text>
</comment>
<keyword evidence="7 9" id="KW-0472">Membrane</keyword>
<comment type="subcellular location">
    <subcellularLocation>
        <location evidence="1 9">Cell inner membrane</location>
        <topology evidence="1 9">Multi-pass membrane protein</topology>
    </subcellularLocation>
</comment>
<dbReference type="EMBL" id="JAAGRN010000002">
    <property type="protein sequence ID" value="NDY82186.1"/>
    <property type="molecule type" value="Genomic_DNA"/>
</dbReference>
<accession>A0A6B2QU01</accession>
<proteinExistence type="inferred from homology"/>
<comment type="caution">
    <text evidence="9">Lacks conserved residue(s) required for the propagation of feature annotation.</text>
</comment>
<gene>
    <name evidence="11" type="ORF">G3I67_02970</name>
</gene>
<dbReference type="Pfam" id="PF04290">
    <property type="entry name" value="DctQ"/>
    <property type="match status" value="1"/>
</dbReference>
<protein>
    <recommendedName>
        <fullName evidence="9">TRAP transporter small permease protein</fullName>
    </recommendedName>
</protein>
<evidence type="ECO:0000256" key="8">
    <source>
        <dbReference type="ARBA" id="ARBA00038436"/>
    </source>
</evidence>
<evidence type="ECO:0000256" key="1">
    <source>
        <dbReference type="ARBA" id="ARBA00004429"/>
    </source>
</evidence>
<feature type="transmembrane region" description="Helical" evidence="9">
    <location>
        <begin position="91"/>
        <end position="114"/>
    </location>
</feature>
<evidence type="ECO:0000256" key="4">
    <source>
        <dbReference type="ARBA" id="ARBA00022519"/>
    </source>
</evidence>
<feature type="transmembrane region" description="Helical" evidence="9">
    <location>
        <begin position="134"/>
        <end position="151"/>
    </location>
</feature>
<comment type="subunit">
    <text evidence="9">The complex comprises the extracytoplasmic solute receptor protein and the two transmembrane proteins.</text>
</comment>
<comment type="function">
    <text evidence="9">Part of the tripartite ATP-independent periplasmic (TRAP) transport system.</text>
</comment>